<dbReference type="InterPro" id="IPR007612">
    <property type="entry name" value="LOR"/>
</dbReference>
<dbReference type="RefSeq" id="WP_343759268.1">
    <property type="nucleotide sequence ID" value="NZ_BAAACG010000006.1"/>
</dbReference>
<dbReference type="Proteomes" id="UP001501510">
    <property type="component" value="Unassembled WGS sequence"/>
</dbReference>
<name>A0ABN1JBU8_9CLOT</name>
<evidence type="ECO:0008006" key="4">
    <source>
        <dbReference type="Google" id="ProtNLM"/>
    </source>
</evidence>
<gene>
    <name evidence="2" type="ORF">GCM10008906_08900</name>
</gene>
<protein>
    <recommendedName>
        <fullName evidence="4">LURP-one-related family protein</fullName>
    </recommendedName>
</protein>
<evidence type="ECO:0000313" key="3">
    <source>
        <dbReference type="Proteomes" id="UP001501510"/>
    </source>
</evidence>
<dbReference type="EMBL" id="BAAACG010000006">
    <property type="protein sequence ID" value="GAA0735328.1"/>
    <property type="molecule type" value="Genomic_DNA"/>
</dbReference>
<proteinExistence type="inferred from homology"/>
<keyword evidence="3" id="KW-1185">Reference proteome</keyword>
<dbReference type="Pfam" id="PF04525">
    <property type="entry name" value="LOR"/>
    <property type="match status" value="1"/>
</dbReference>
<dbReference type="SUPFAM" id="SSF54518">
    <property type="entry name" value="Tubby C-terminal domain-like"/>
    <property type="match status" value="1"/>
</dbReference>
<evidence type="ECO:0000313" key="2">
    <source>
        <dbReference type="EMBL" id="GAA0735328.1"/>
    </source>
</evidence>
<evidence type="ECO:0000256" key="1">
    <source>
        <dbReference type="ARBA" id="ARBA00005437"/>
    </source>
</evidence>
<sequence>MSFYYLKQKRISITNKYYIYDISEKPVFEVVGNKITGLIDQISLGFFHLGHRFCVNNLNGQEEFILRKKPSVISSKYEILINDSVVASIIEGKTCFKPKIYITSDYGKFEIKGSIWAKNFTILKDGYEIGEFKKTFFDFTDSYEISIYKEEGELYKIILGIIIALHNCGYQEKPYR</sequence>
<dbReference type="InterPro" id="IPR025659">
    <property type="entry name" value="Tubby-like_C"/>
</dbReference>
<comment type="caution">
    <text evidence="2">The sequence shown here is derived from an EMBL/GenBank/DDBJ whole genome shotgun (WGS) entry which is preliminary data.</text>
</comment>
<comment type="similarity">
    <text evidence="1">Belongs to the LOR family.</text>
</comment>
<dbReference type="Gene3D" id="2.40.160.200">
    <property type="entry name" value="LURP1-related"/>
    <property type="match status" value="1"/>
</dbReference>
<accession>A0ABN1JBU8</accession>
<dbReference type="InterPro" id="IPR038595">
    <property type="entry name" value="LOR_sf"/>
</dbReference>
<reference evidence="2 3" key="1">
    <citation type="journal article" date="2019" name="Int. J. Syst. Evol. Microbiol.">
        <title>The Global Catalogue of Microorganisms (GCM) 10K type strain sequencing project: providing services to taxonomists for standard genome sequencing and annotation.</title>
        <authorList>
            <consortium name="The Broad Institute Genomics Platform"/>
            <consortium name="The Broad Institute Genome Sequencing Center for Infectious Disease"/>
            <person name="Wu L."/>
            <person name="Ma J."/>
        </authorList>
    </citation>
    <scope>NUCLEOTIDE SEQUENCE [LARGE SCALE GENOMIC DNA]</scope>
    <source>
        <strain evidence="2 3">JCM 1407</strain>
    </source>
</reference>
<organism evidence="2 3">
    <name type="scientific">Clostridium oceanicum</name>
    <dbReference type="NCBI Taxonomy" id="1543"/>
    <lineage>
        <taxon>Bacteria</taxon>
        <taxon>Bacillati</taxon>
        <taxon>Bacillota</taxon>
        <taxon>Clostridia</taxon>
        <taxon>Eubacteriales</taxon>
        <taxon>Clostridiaceae</taxon>
        <taxon>Clostridium</taxon>
    </lineage>
</organism>